<accession>A0ABN7NQH1</accession>
<dbReference type="Proteomes" id="UP001153148">
    <property type="component" value="Unassembled WGS sequence"/>
</dbReference>
<dbReference type="EMBL" id="CAJPIN010006580">
    <property type="protein sequence ID" value="CAG2058084.1"/>
    <property type="molecule type" value="Genomic_DNA"/>
</dbReference>
<sequence>MKVIAETHSNRLVNGGDGSRAATKGSYWYRGTGPGFEVHKVSPSWRELLKKTTCVSGLNIRNKMECSGGSVRPVVKHLSSVLKALDSILEEHSET</sequence>
<keyword evidence="2" id="KW-1185">Reference proteome</keyword>
<name>A0ABN7NQH1_TIMPD</name>
<organism evidence="1 2">
    <name type="scientific">Timema podura</name>
    <name type="common">Walking stick</name>
    <dbReference type="NCBI Taxonomy" id="61482"/>
    <lineage>
        <taxon>Eukaryota</taxon>
        <taxon>Metazoa</taxon>
        <taxon>Ecdysozoa</taxon>
        <taxon>Arthropoda</taxon>
        <taxon>Hexapoda</taxon>
        <taxon>Insecta</taxon>
        <taxon>Pterygota</taxon>
        <taxon>Neoptera</taxon>
        <taxon>Polyneoptera</taxon>
        <taxon>Phasmatodea</taxon>
        <taxon>Timematodea</taxon>
        <taxon>Timematoidea</taxon>
        <taxon>Timematidae</taxon>
        <taxon>Timema</taxon>
    </lineage>
</organism>
<protein>
    <submittedName>
        <fullName evidence="1">Uncharacterized protein</fullName>
    </submittedName>
</protein>
<proteinExistence type="predicted"/>
<gene>
    <name evidence="1" type="ORF">TPAB3V08_LOCUS5059</name>
</gene>
<evidence type="ECO:0000313" key="1">
    <source>
        <dbReference type="EMBL" id="CAG2058084.1"/>
    </source>
</evidence>
<reference evidence="1" key="1">
    <citation type="submission" date="2021-03" db="EMBL/GenBank/DDBJ databases">
        <authorList>
            <person name="Tran Van P."/>
        </authorList>
    </citation>
    <scope>NUCLEOTIDE SEQUENCE</scope>
</reference>
<evidence type="ECO:0000313" key="2">
    <source>
        <dbReference type="Proteomes" id="UP001153148"/>
    </source>
</evidence>
<comment type="caution">
    <text evidence="1">The sequence shown here is derived from an EMBL/GenBank/DDBJ whole genome shotgun (WGS) entry which is preliminary data.</text>
</comment>